<reference evidence="2 3" key="1">
    <citation type="submission" date="2024-09" db="EMBL/GenBank/DDBJ databases">
        <title>Paenibacillus zeirhizospherea sp. nov., isolated from surface of the maize (Zea mays) roots in a horticulture field, Hungary.</title>
        <authorList>
            <person name="Marton D."/>
            <person name="Farkas M."/>
            <person name="Bedics A."/>
            <person name="Toth E."/>
            <person name="Tancsics A."/>
            <person name="Boka K."/>
            <person name="Maroti G."/>
            <person name="Kriszt B."/>
            <person name="Cserhati M."/>
        </authorList>
    </citation>
    <scope>NUCLEOTIDE SEQUENCE [LARGE SCALE GENOMIC DNA]</scope>
    <source>
        <strain evidence="2 3">KCTC 33519</strain>
    </source>
</reference>
<sequence>MKLLQVKFIGSFAIHFLFSVWMLLKVVFFGLTEISGILNVLLMVSTALIVVVFPLGMVAYEKISGSHDKRLLSIYSRAAFAAVC</sequence>
<name>A0ABV5AYL0_9BACL</name>
<evidence type="ECO:0000313" key="2">
    <source>
        <dbReference type="EMBL" id="MFB5269302.1"/>
    </source>
</evidence>
<keyword evidence="1" id="KW-0812">Transmembrane</keyword>
<evidence type="ECO:0000256" key="1">
    <source>
        <dbReference type="SAM" id="Phobius"/>
    </source>
</evidence>
<proteinExistence type="predicted"/>
<keyword evidence="3" id="KW-1185">Reference proteome</keyword>
<keyword evidence="1" id="KW-0472">Membrane</keyword>
<dbReference type="EMBL" id="JBHHMI010000029">
    <property type="protein sequence ID" value="MFB5269302.1"/>
    <property type="molecule type" value="Genomic_DNA"/>
</dbReference>
<dbReference type="Proteomes" id="UP001580346">
    <property type="component" value="Unassembled WGS sequence"/>
</dbReference>
<protein>
    <submittedName>
        <fullName evidence="2">Uncharacterized protein</fullName>
    </submittedName>
</protein>
<evidence type="ECO:0000313" key="3">
    <source>
        <dbReference type="Proteomes" id="UP001580346"/>
    </source>
</evidence>
<dbReference type="RefSeq" id="WP_375357575.1">
    <property type="nucleotide sequence ID" value="NZ_JBHHMI010000029.1"/>
</dbReference>
<organism evidence="2 3">
    <name type="scientific">Paenibacillus enshidis</name>
    <dbReference type="NCBI Taxonomy" id="1458439"/>
    <lineage>
        <taxon>Bacteria</taxon>
        <taxon>Bacillati</taxon>
        <taxon>Bacillota</taxon>
        <taxon>Bacilli</taxon>
        <taxon>Bacillales</taxon>
        <taxon>Paenibacillaceae</taxon>
        <taxon>Paenibacillus</taxon>
    </lineage>
</organism>
<feature type="transmembrane region" description="Helical" evidence="1">
    <location>
        <begin position="37"/>
        <end position="60"/>
    </location>
</feature>
<comment type="caution">
    <text evidence="2">The sequence shown here is derived from an EMBL/GenBank/DDBJ whole genome shotgun (WGS) entry which is preliminary data.</text>
</comment>
<feature type="transmembrane region" description="Helical" evidence="1">
    <location>
        <begin position="12"/>
        <end position="31"/>
    </location>
</feature>
<accession>A0ABV5AYL0</accession>
<keyword evidence="1" id="KW-1133">Transmembrane helix</keyword>
<gene>
    <name evidence="2" type="ORF">ACE41H_21305</name>
</gene>